<dbReference type="EMBL" id="JBHFNS010000042">
    <property type="protein sequence ID" value="MFB2935603.1"/>
    <property type="molecule type" value="Genomic_DNA"/>
</dbReference>
<evidence type="ECO:0000313" key="1">
    <source>
        <dbReference type="EMBL" id="MFB2935603.1"/>
    </source>
</evidence>
<dbReference type="NCBIfam" id="NF033572">
    <property type="entry name" value="transpos_ISKra4"/>
    <property type="match status" value="1"/>
</dbReference>
<comment type="caution">
    <text evidence="1">The sequence shown here is derived from an EMBL/GenBank/DDBJ whole genome shotgun (WGS) entry which is preliminary data.</text>
</comment>
<accession>A0ABV4YAP8</accession>
<protein>
    <submittedName>
        <fullName evidence="1">ISKra4 family transposase</fullName>
    </submittedName>
</protein>
<dbReference type="RefSeq" id="WP_413257103.1">
    <property type="nucleotide sequence ID" value="NZ_JBHFNS010000042.1"/>
</dbReference>
<organism evidence="1 2">
    <name type="scientific">Floridaenema fluviatile BLCC-F154</name>
    <dbReference type="NCBI Taxonomy" id="3153640"/>
    <lineage>
        <taxon>Bacteria</taxon>
        <taxon>Bacillati</taxon>
        <taxon>Cyanobacteriota</taxon>
        <taxon>Cyanophyceae</taxon>
        <taxon>Oscillatoriophycideae</taxon>
        <taxon>Aerosakkonematales</taxon>
        <taxon>Aerosakkonemataceae</taxon>
        <taxon>Floridanema</taxon>
        <taxon>Floridanema fluviatile</taxon>
    </lineage>
</organism>
<evidence type="ECO:0000313" key="2">
    <source>
        <dbReference type="Proteomes" id="UP001576776"/>
    </source>
</evidence>
<keyword evidence="2" id="KW-1185">Reference proteome</keyword>
<reference evidence="1 2" key="1">
    <citation type="submission" date="2024-09" db="EMBL/GenBank/DDBJ databases">
        <title>Floridaenema gen nov. (Aerosakkonemataceae, Aerosakkonematales ord. nov., Cyanobacteria) from benthic tropical and subtropical fresh waters, with the description of four new species.</title>
        <authorList>
            <person name="Moretto J.A."/>
            <person name="Berthold D.E."/>
            <person name="Lefler F.W."/>
            <person name="Huang I.-S."/>
            <person name="Laughinghouse H. IV."/>
        </authorList>
    </citation>
    <scope>NUCLEOTIDE SEQUENCE [LARGE SCALE GENOMIC DNA]</scope>
    <source>
        <strain evidence="1 2">BLCC-F154</strain>
    </source>
</reference>
<name>A0ABV4YAP8_9CYAN</name>
<sequence length="466" mass="53672">MKFKVQIVVESESGETQLIQEVAQIEKGHLQPENLGLTLTQAKELLQKTQRTIAAQQITEYQKQQNFCSHCSQKLLHKDKRTITYRTPFGKLKLQSHRLFHCTCTKQATRSFNPLANLLKERTSPELLYLESKFASLMSYGLSSKLLQELLPIEGEINATSIRNNLQALGQRLESELPEEAGILIEGCQRDWERLPKPDLPLVVGMDGGYVRFYNRKTKTAGHFQAIAGKSIKADGTSKRFGMVYCYDTKPQRRVFEVLKSQGMQMNQQVTFLSDGEESIRHLQYYLNPNAEHILDWFHITMRITVMKQVAKGITKEDLEAGISSESMQKDLTSLKWYLWHGNVFKGLAKIEDLIESACVLASDDDDEQPSLEAEKLCSHLEEFETYISSNGQYIPNYGERYRNGERISSSFVESTVNQLISKRLVKKQQMRWTPKGAHLLIQVRTQVLNDEWMSKFQQWYPNFRA</sequence>
<dbReference type="Proteomes" id="UP001576776">
    <property type="component" value="Unassembled WGS sequence"/>
</dbReference>
<proteinExistence type="predicted"/>
<gene>
    <name evidence="1" type="ORF">ACE1B6_10005</name>
</gene>